<proteinExistence type="inferred from homology"/>
<dbReference type="InterPro" id="IPR035959">
    <property type="entry name" value="RutC-like_sf"/>
</dbReference>
<dbReference type="FunFam" id="3.30.1330.40:FF:000001">
    <property type="entry name" value="L-PSP family endoribonuclease"/>
    <property type="match status" value="1"/>
</dbReference>
<reference evidence="3" key="1">
    <citation type="submission" date="2016-11" db="EMBL/GenBank/DDBJ databases">
        <authorList>
            <person name="Varghese N."/>
            <person name="Submissions S."/>
        </authorList>
    </citation>
    <scope>NUCLEOTIDE SEQUENCE [LARGE SCALE GENOMIC DNA]</scope>
    <source>
        <strain evidence="3">DSM 15807</strain>
    </source>
</reference>
<evidence type="ECO:0000256" key="1">
    <source>
        <dbReference type="ARBA" id="ARBA00010552"/>
    </source>
</evidence>
<dbReference type="EMBL" id="FQXN01000004">
    <property type="protein sequence ID" value="SHH44831.1"/>
    <property type="molecule type" value="Genomic_DNA"/>
</dbReference>
<dbReference type="SUPFAM" id="SSF55298">
    <property type="entry name" value="YjgF-like"/>
    <property type="match status" value="1"/>
</dbReference>
<dbReference type="InterPro" id="IPR006175">
    <property type="entry name" value="YjgF/YER057c/UK114"/>
</dbReference>
<dbReference type="GO" id="GO:0005829">
    <property type="term" value="C:cytosol"/>
    <property type="evidence" value="ECO:0007669"/>
    <property type="project" value="TreeGrafter"/>
</dbReference>
<protein>
    <submittedName>
        <fullName evidence="2">Endoribonuclease L-PSP</fullName>
    </submittedName>
</protein>
<dbReference type="InterPro" id="IPR006056">
    <property type="entry name" value="RidA"/>
</dbReference>
<evidence type="ECO:0000313" key="3">
    <source>
        <dbReference type="Proteomes" id="UP000242592"/>
    </source>
</evidence>
<name>A0A1M5T222_9BACT</name>
<comment type="similarity">
    <text evidence="1">Belongs to the RutC family.</text>
</comment>
<evidence type="ECO:0000313" key="2">
    <source>
        <dbReference type="EMBL" id="SHH44831.1"/>
    </source>
</evidence>
<organism evidence="2 3">
    <name type="scientific">Thermosipho atlanticus DSM 15807</name>
    <dbReference type="NCBI Taxonomy" id="1123380"/>
    <lineage>
        <taxon>Bacteria</taxon>
        <taxon>Thermotogati</taxon>
        <taxon>Thermotogota</taxon>
        <taxon>Thermotogae</taxon>
        <taxon>Thermotogales</taxon>
        <taxon>Fervidobacteriaceae</taxon>
        <taxon>Thermosipho</taxon>
    </lineage>
</organism>
<dbReference type="GO" id="GO:0019239">
    <property type="term" value="F:deaminase activity"/>
    <property type="evidence" value="ECO:0007669"/>
    <property type="project" value="TreeGrafter"/>
</dbReference>
<dbReference type="PROSITE" id="PS01094">
    <property type="entry name" value="UPF0076"/>
    <property type="match status" value="1"/>
</dbReference>
<dbReference type="AlphaFoldDB" id="A0A1M5T222"/>
<accession>A0A1M5T222</accession>
<dbReference type="Gene3D" id="3.30.1330.40">
    <property type="entry name" value="RutC-like"/>
    <property type="match status" value="1"/>
</dbReference>
<dbReference type="InterPro" id="IPR019897">
    <property type="entry name" value="RidA_CS"/>
</dbReference>
<dbReference type="Pfam" id="PF01042">
    <property type="entry name" value="Ribonuc_L-PSP"/>
    <property type="match status" value="1"/>
</dbReference>
<dbReference type="STRING" id="1123380.SAMN02745199_1128"/>
<dbReference type="PANTHER" id="PTHR11803:SF39">
    <property type="entry name" value="2-IMINOBUTANOATE_2-IMINOPROPANOATE DEAMINASE"/>
    <property type="match status" value="1"/>
</dbReference>
<dbReference type="OrthoDB" id="9803101at2"/>
<gene>
    <name evidence="2" type="ORF">SAMN02745199_1128</name>
</gene>
<sequence>MEFLQPENAPRAIGPYSIAVKSNGFIFISGQLPIIPETGELIKGDIKKSTLVILKNIKNILEESGSDINKIVKINVYMIDISKFSEFNEVYSEFFGDHRPARAVVQVAKLPKDADIEIEAIAEG</sequence>
<dbReference type="CDD" id="cd00448">
    <property type="entry name" value="YjgF_YER057c_UK114_family"/>
    <property type="match status" value="1"/>
</dbReference>
<dbReference type="PANTHER" id="PTHR11803">
    <property type="entry name" value="2-IMINOBUTANOATE/2-IMINOPROPANOATE DEAMINASE RIDA"/>
    <property type="match status" value="1"/>
</dbReference>
<dbReference type="Proteomes" id="UP000242592">
    <property type="component" value="Unassembled WGS sequence"/>
</dbReference>
<dbReference type="NCBIfam" id="TIGR00004">
    <property type="entry name" value="Rid family detoxifying hydrolase"/>
    <property type="match status" value="1"/>
</dbReference>
<dbReference type="RefSeq" id="WP_073073094.1">
    <property type="nucleotide sequence ID" value="NZ_FQXN01000004.1"/>
</dbReference>
<keyword evidence="3" id="KW-1185">Reference proteome</keyword>